<gene>
    <name evidence="1" type="ORF">F8D52_06785</name>
</gene>
<accession>A0A5N4BSU3</accession>
<dbReference type="InterPro" id="IPR037066">
    <property type="entry name" value="Plug_dom_sf"/>
</dbReference>
<dbReference type="EMBL" id="VTPV01000003">
    <property type="protein sequence ID" value="KAB1231509.1"/>
    <property type="molecule type" value="Genomic_DNA"/>
</dbReference>
<comment type="caution">
    <text evidence="1">The sequence shown here is derived from an EMBL/GenBank/DDBJ whole genome shotgun (WGS) entry which is preliminary data.</text>
</comment>
<name>A0A5N4BSU3_9FLAO</name>
<evidence type="ECO:0000313" key="2">
    <source>
        <dbReference type="Proteomes" id="UP000326384"/>
    </source>
</evidence>
<dbReference type="Gene3D" id="2.170.130.10">
    <property type="entry name" value="TonB-dependent receptor, plug domain"/>
    <property type="match status" value="1"/>
</dbReference>
<evidence type="ECO:0008006" key="3">
    <source>
        <dbReference type="Google" id="ProtNLM"/>
    </source>
</evidence>
<dbReference type="Proteomes" id="UP000326384">
    <property type="component" value="Unassembled WGS sequence"/>
</dbReference>
<dbReference type="RefSeq" id="WP_152289408.1">
    <property type="nucleotide sequence ID" value="NZ_VTPV01000003.1"/>
</dbReference>
<proteinExistence type="predicted"/>
<protein>
    <recommendedName>
        <fullName evidence="3">TonB-dependent receptor plug domain-containing protein</fullName>
    </recommendedName>
</protein>
<organism evidence="1 2">
    <name type="scientific">Chryseobacterium viscerum</name>
    <dbReference type="NCBI Taxonomy" id="1037377"/>
    <lineage>
        <taxon>Bacteria</taxon>
        <taxon>Pseudomonadati</taxon>
        <taxon>Bacteroidota</taxon>
        <taxon>Flavobacteriia</taxon>
        <taxon>Flavobacteriales</taxon>
        <taxon>Weeksellaceae</taxon>
        <taxon>Chryseobacterium group</taxon>
        <taxon>Chryseobacterium</taxon>
    </lineage>
</organism>
<sequence length="195" mass="21808">MKLTIPRPCHENWDNMTPDEKGKFCSVCSQSVYDFTDLSDEEISNFNFDQKICGRFREDQLGRNLNFSIAGKLAAGLLIAGGGLSTFHAQEAKSQEITMSDVAFNKLPDASKGNTLKKKPFRLIIGHTASDLKDHVLILLDNKKSSAEEYRQLAPGSIESIRIIKDKTILEQYGKEAEDGVIVITTKKEKQNLKK</sequence>
<evidence type="ECO:0000313" key="1">
    <source>
        <dbReference type="EMBL" id="KAB1231509.1"/>
    </source>
</evidence>
<reference evidence="1 2" key="1">
    <citation type="journal article" date="2019" name="Stand. Genomic Sci.">
        <title>Draft Whole-Genome Sequence of a Novel Chryseobacterium viscerum Strain Isolated from Fresh Water at Dripping Springs, New Mexico.</title>
        <authorList>
            <person name="Kyndt J.A."/>
            <person name="Moore T.C."/>
        </authorList>
    </citation>
    <scope>NUCLEOTIDE SEQUENCE [LARGE SCALE GENOMIC DNA]</scope>
    <source>
        <strain evidence="1 2">DPS</strain>
    </source>
</reference>
<keyword evidence="2" id="KW-1185">Reference proteome</keyword>